<gene>
    <name evidence="5" type="primary">INTS6</name>
    <name evidence="5" type="ORF">BG011_001802</name>
</gene>
<dbReference type="InterPro" id="IPR057413">
    <property type="entry name" value="Beta-barrel_INTS6"/>
</dbReference>
<dbReference type="InterPro" id="IPR036465">
    <property type="entry name" value="vWFA_dom_sf"/>
</dbReference>
<keyword evidence="6" id="KW-1185">Reference proteome</keyword>
<feature type="region of interest" description="Disordered" evidence="1">
    <location>
        <begin position="845"/>
        <end position="868"/>
    </location>
</feature>
<name>A0A9P6U5Y6_9FUNG</name>
<reference evidence="5" key="1">
    <citation type="journal article" date="2020" name="Fungal Divers.">
        <title>Resolving the Mortierellaceae phylogeny through synthesis of multi-gene phylogenetics and phylogenomics.</title>
        <authorList>
            <person name="Vandepol N."/>
            <person name="Liber J."/>
            <person name="Desiro A."/>
            <person name="Na H."/>
            <person name="Kennedy M."/>
            <person name="Barry K."/>
            <person name="Grigoriev I.V."/>
            <person name="Miller A.N."/>
            <person name="O'Donnell K."/>
            <person name="Stajich J.E."/>
            <person name="Bonito G."/>
        </authorList>
    </citation>
    <scope>NUCLEOTIDE SEQUENCE</scope>
    <source>
        <strain evidence="5">KOD948</strain>
    </source>
</reference>
<feature type="compositionally biased region" description="Low complexity" evidence="1">
    <location>
        <begin position="1030"/>
        <end position="1039"/>
    </location>
</feature>
<feature type="region of interest" description="Disordered" evidence="1">
    <location>
        <begin position="1362"/>
        <end position="1507"/>
    </location>
</feature>
<dbReference type="OrthoDB" id="17307at2759"/>
<feature type="domain" description="Integrator complex subunit 6-like beta-barrel" evidence="4">
    <location>
        <begin position="248"/>
        <end position="369"/>
    </location>
</feature>
<protein>
    <submittedName>
        <fullName evidence="5">Integrator complex subunit 6</fullName>
    </submittedName>
</protein>
<dbReference type="InterPro" id="IPR002035">
    <property type="entry name" value="VWF_A"/>
</dbReference>
<evidence type="ECO:0000313" key="6">
    <source>
        <dbReference type="Proteomes" id="UP000726737"/>
    </source>
</evidence>
<feature type="domain" description="NF-kappa-B-activating protein C-terminal" evidence="2">
    <location>
        <begin position="1541"/>
        <end position="1640"/>
    </location>
</feature>
<dbReference type="GO" id="GO:0003682">
    <property type="term" value="F:chromatin binding"/>
    <property type="evidence" value="ECO:0007669"/>
    <property type="project" value="InterPro"/>
</dbReference>
<feature type="compositionally biased region" description="Basic residues" evidence="1">
    <location>
        <begin position="579"/>
        <end position="588"/>
    </location>
</feature>
<dbReference type="GO" id="GO:0034472">
    <property type="term" value="P:snRNA 3'-end processing"/>
    <property type="evidence" value="ECO:0007669"/>
    <property type="project" value="TreeGrafter"/>
</dbReference>
<dbReference type="Gene3D" id="3.40.50.410">
    <property type="entry name" value="von Willebrand factor, type A domain"/>
    <property type="match status" value="1"/>
</dbReference>
<feature type="region of interest" description="Disordered" evidence="1">
    <location>
        <begin position="459"/>
        <end position="481"/>
    </location>
</feature>
<dbReference type="Pfam" id="PF25462">
    <property type="entry name" value="Beta-barrel_INTS6"/>
    <property type="match status" value="1"/>
</dbReference>
<feature type="compositionally biased region" description="Polar residues" evidence="1">
    <location>
        <begin position="1491"/>
        <end position="1502"/>
    </location>
</feature>
<feature type="region of interest" description="Disordered" evidence="1">
    <location>
        <begin position="1253"/>
        <end position="1350"/>
    </location>
</feature>
<feature type="compositionally biased region" description="Low complexity" evidence="1">
    <location>
        <begin position="846"/>
        <end position="859"/>
    </location>
</feature>
<evidence type="ECO:0000256" key="1">
    <source>
        <dbReference type="SAM" id="MobiDB-lite"/>
    </source>
</evidence>
<feature type="region of interest" description="Disordered" evidence="1">
    <location>
        <begin position="889"/>
        <end position="928"/>
    </location>
</feature>
<feature type="compositionally biased region" description="Basic and acidic residues" evidence="1">
    <location>
        <begin position="1276"/>
        <end position="1292"/>
    </location>
</feature>
<sequence length="1650" mass="182250">MIVVFLVDTSASMNQKFSNGMTLLECTKSAIEHLVKHMSQVKAPERSGDKFMLVTYDEVSACVKSSLKDPLPHLIKELKILRANDTSNPGPSLSVVFDIINKFRVCQGIDTPAIMNIPGITSAGAEYYMEPFRWDQRLYTLFLEPLIEATDTPFRPGTYVDTIDPQLSLLSQVMGGTNHRVRTLRHLLQAMDCMLGISKMPPTPNSPQAVLNIYGVTVKFENMLQDPQQPSTANHHQLIYINPNWLNPQSRHQGFFPIPEAFWPDLDAQRPPTRTAQPTLYYHARDERNVDIPERFPFDKYVIAPCPMTQELLMRPPGSCWPVHIKNSYRIEGFGFPFGFLKANTNKNAVTLTVVAYNYPALFTLLGNLNLTSGRVPTGEWRRDFAEYLSHTPPYYYTAKSELIRVQSVEPSATADPVVPKKRALCANAFDVPRSDLVSVLTDLKIAFFKELQLSSSAALPPTPHNSTIQPSMTSSRAMSTLLPPPRLDALIDSDDLHSLPIADMGIYQDRMQKLQRESLRDPLRDEESLKSLQRTMFGNPYKQEKKTLDSEDDEASAGNASVSSNSSSNGSSWSSILGRKRKPRRRSVSPSPFPIEKIPSLAHSDRSVSGMAQTVYLGQVGTKAPYPLLKIAVQHGWGKAQSSDDGTEGLGRHMVMHDGEDEDDSDDDFRRAMFNSDEMELDGDDEAARLRADTPMPGGIGLDDDDENMEDMQSAQELIPAPITSVNLEDIKPTNVGSRYHPQDGAVANTLAEGKQIEQQQGIKEDLDHLDGSAKPVFESLVYDPSALMELQTIPHMIPERASISAATAAEAGLSNGLGGELGIRQQNVDGVTGSQDLMPIAILSPPSTTKPSSISKPDGVVSPDSDAEASSVAIDYGNGAPFLTSRSSKAQITLEPSKTAGDSALSGPTPTDTIPLATAPSLPPTSVPHEPWPFMKQTHIEFRNSVVKQLKMGPTGEITLLYNESTVLDMITKVNAASNWTREQKLWAVMGCLAVAKGFRRMTVVAKLETLQNRRSTIKMSSPPPPSGQQESLSPSSDKNDLRNIIRNAKKNQNETVDATVIGAAVVLLRDSVGFSQQVQENENADVYKRPAVVATVEAEAAVLVWIGVVVYNQPVQEYEIVQCAVAVQRENPDRGATCAGIKVEAEATTAAAAAASKMTGIQPRGSIVTGAPGKIWTDVEEAVIKVSAETEEESRARVPTELSKPMAAVVTGGSKLGAPHRGQDIDLNLDLDPLFDRGTEATLTLVEEEGAEDKALHQTQRGRDQHPNNQFRDQWKNEQRAGGRGEGRGDTYIPSRGRGNDDHRGQRYESSDYRRNDSDDHQRRDDQPYRGGRRAQAMLPEFSNSRHEERMAIKFSIWAPSPTEEELRNRSPSPDREVKKKPSKSKKYDSDAGSDSDDSTADRKRRRKSSKKSKEKRSRSSRHKSSSGKRSSGRSSKRRRRSVTPSSGSDDDEKHGRSTRSKRREDSASRSRSRRRDQPVSAGEDSTAPKNASMPTTSADDMEFPDDMWVEKKVEMPEDDQEVGPVPLQLNDGMMNERNYGGALLAGEGSAMAAYVQDGKRIPRRGEIGLESNEIENYEGVGFVMSGSRHQRMNAVRVRKENQVISAEEKRALLIFNQEEKIKKDNKIINEMREMVASKLRSTGHSV</sequence>
<dbReference type="PANTHER" id="PTHR12957">
    <property type="entry name" value="DEAD/H BOX POLYPEPTIDE 26/DICE1-RELATED"/>
    <property type="match status" value="1"/>
</dbReference>
<proteinExistence type="predicted"/>
<evidence type="ECO:0000259" key="2">
    <source>
        <dbReference type="Pfam" id="PF06047"/>
    </source>
</evidence>
<dbReference type="EMBL" id="JAAAJA010000150">
    <property type="protein sequence ID" value="KAG0260584.1"/>
    <property type="molecule type" value="Genomic_DNA"/>
</dbReference>
<feature type="compositionally biased region" description="Basic and acidic residues" evidence="1">
    <location>
        <begin position="1255"/>
        <end position="1269"/>
    </location>
</feature>
<dbReference type="SUPFAM" id="SSF53300">
    <property type="entry name" value="vWA-like"/>
    <property type="match status" value="1"/>
</dbReference>
<feature type="compositionally biased region" description="Polar residues" evidence="1">
    <location>
        <begin position="465"/>
        <end position="479"/>
    </location>
</feature>
<organism evidence="5 6">
    <name type="scientific">Mortierella polycephala</name>
    <dbReference type="NCBI Taxonomy" id="41804"/>
    <lineage>
        <taxon>Eukaryota</taxon>
        <taxon>Fungi</taxon>
        <taxon>Fungi incertae sedis</taxon>
        <taxon>Mucoromycota</taxon>
        <taxon>Mortierellomycotina</taxon>
        <taxon>Mortierellomycetes</taxon>
        <taxon>Mortierellales</taxon>
        <taxon>Mortierellaceae</taxon>
        <taxon>Mortierella</taxon>
    </lineage>
</organism>
<dbReference type="InterPro" id="IPR009269">
    <property type="entry name" value="NKAP_C"/>
</dbReference>
<dbReference type="Proteomes" id="UP000726737">
    <property type="component" value="Unassembled WGS sequence"/>
</dbReference>
<dbReference type="Pfam" id="PF06047">
    <property type="entry name" value="Nkap_C"/>
    <property type="match status" value="1"/>
</dbReference>
<comment type="caution">
    <text evidence="5">The sequence shown here is derived from an EMBL/GenBank/DDBJ whole genome shotgun (WGS) entry which is preliminary data.</text>
</comment>
<dbReference type="InterPro" id="IPR051113">
    <property type="entry name" value="Integrator_subunit6"/>
</dbReference>
<feature type="compositionally biased region" description="Basic and acidic residues" evidence="1">
    <location>
        <begin position="1301"/>
        <end position="1331"/>
    </location>
</feature>
<feature type="compositionally biased region" description="Low complexity" evidence="1">
    <location>
        <begin position="557"/>
        <end position="576"/>
    </location>
</feature>
<evidence type="ECO:0000259" key="4">
    <source>
        <dbReference type="Pfam" id="PF25462"/>
    </source>
</evidence>
<accession>A0A9P6U5Y6</accession>
<evidence type="ECO:0000259" key="3">
    <source>
        <dbReference type="Pfam" id="PF13519"/>
    </source>
</evidence>
<feature type="domain" description="VWFA" evidence="3">
    <location>
        <begin position="3"/>
        <end position="101"/>
    </location>
</feature>
<feature type="compositionally biased region" description="Basic and acidic residues" evidence="1">
    <location>
        <begin position="1368"/>
        <end position="1393"/>
    </location>
</feature>
<evidence type="ECO:0000313" key="5">
    <source>
        <dbReference type="EMBL" id="KAG0260584.1"/>
    </source>
</evidence>
<feature type="compositionally biased region" description="Polar residues" evidence="1">
    <location>
        <begin position="889"/>
        <end position="898"/>
    </location>
</feature>
<dbReference type="Pfam" id="PF13519">
    <property type="entry name" value="VWA_2"/>
    <property type="match status" value="1"/>
</dbReference>
<feature type="region of interest" description="Disordered" evidence="1">
    <location>
        <begin position="518"/>
        <end position="608"/>
    </location>
</feature>
<feature type="compositionally biased region" description="Basic and acidic residues" evidence="1">
    <location>
        <begin position="518"/>
        <end position="530"/>
    </location>
</feature>
<feature type="compositionally biased region" description="Basic residues" evidence="1">
    <location>
        <begin position="1406"/>
        <end position="1445"/>
    </location>
</feature>
<feature type="region of interest" description="Disordered" evidence="1">
    <location>
        <begin position="1017"/>
        <end position="1042"/>
    </location>
</feature>
<dbReference type="PANTHER" id="PTHR12957:SF2">
    <property type="entry name" value="INTEGRATOR COMPLEX SUBUNIT 6"/>
    <property type="match status" value="1"/>
</dbReference>
<dbReference type="GO" id="GO:0032039">
    <property type="term" value="C:integrator complex"/>
    <property type="evidence" value="ECO:0007669"/>
    <property type="project" value="TreeGrafter"/>
</dbReference>